<evidence type="ECO:0000313" key="9">
    <source>
        <dbReference type="EMBL" id="SPE18605.1"/>
    </source>
</evidence>
<evidence type="ECO:0000256" key="6">
    <source>
        <dbReference type="PIRSR" id="PIRSR005096-1"/>
    </source>
</evidence>
<comment type="caution">
    <text evidence="9">The sequence shown here is derived from an EMBL/GenBank/DDBJ whole genome shotgun (WGS) entry which is preliminary data.</text>
</comment>
<dbReference type="PANTHER" id="PTHR10091">
    <property type="entry name" value="ALDOSE-1-EPIMERASE"/>
    <property type="match status" value="1"/>
</dbReference>
<dbReference type="CDD" id="cd09019">
    <property type="entry name" value="galactose_mutarotase_like"/>
    <property type="match status" value="1"/>
</dbReference>
<dbReference type="GO" id="GO:0004034">
    <property type="term" value="F:aldose 1-epimerase activity"/>
    <property type="evidence" value="ECO:0007669"/>
    <property type="project" value="TreeGrafter"/>
</dbReference>
<dbReference type="GO" id="GO:0050558">
    <property type="term" value="F:maltose epimerase activity"/>
    <property type="evidence" value="ECO:0007669"/>
    <property type="project" value="UniProtKB-EC"/>
</dbReference>
<dbReference type="GO" id="GO:0005737">
    <property type="term" value="C:cytoplasm"/>
    <property type="evidence" value="ECO:0007669"/>
    <property type="project" value="TreeGrafter"/>
</dbReference>
<comment type="similarity">
    <text evidence="2 5">Belongs to the aldose epimerase family.</text>
</comment>
<dbReference type="NCBIfam" id="NF008277">
    <property type="entry name" value="PRK11055.1"/>
    <property type="match status" value="1"/>
</dbReference>
<feature type="binding site" evidence="8">
    <location>
        <begin position="179"/>
        <end position="181"/>
    </location>
    <ligand>
        <name>beta-D-galactose</name>
        <dbReference type="ChEBI" id="CHEBI:27667"/>
    </ligand>
</feature>
<evidence type="ECO:0000256" key="8">
    <source>
        <dbReference type="PIRSR" id="PIRSR005096-3"/>
    </source>
</evidence>
<evidence type="ECO:0000256" key="2">
    <source>
        <dbReference type="ARBA" id="ARBA00006206"/>
    </source>
</evidence>
<sequence length="346" mass="38320">MKYWRQEFGTINGQTVWQHWLENSQGYQLAVIDYGATITNLVMPDKAGQFKNVVIGYDNLADYLKQEAYFGATVGRVAGRIGKGAFTLDGHDYQLPLNNGENTNHGGPNSFESQVWQASVEEQADAISVTFKLTSPDGANGFPGNLSVATTYTLNEKNEWLVDYQATSDQTTLFNPTCHVYLNLTGDFDQLVDGHQLQIDSDRFGEIQPDGLPTGQLLPVDQTVFDLRQPRAIADAFASQETQNKLVNGYDHPFLLNKNADRNDAVLTEPTSGRSLTINTEGNAIVIYTANGFGSEPNLTDKAIQPYEAVAIEAQMMPDAIHHADFGNVILKANEQYHRQTCYKLN</sequence>
<dbReference type="Pfam" id="PF01263">
    <property type="entry name" value="Aldose_epim"/>
    <property type="match status" value="1"/>
</dbReference>
<name>A0AAE8J571_LATSK</name>
<proteinExistence type="inferred from homology"/>
<comment type="pathway">
    <text evidence="1 5">Carbohydrate metabolism; hexose metabolism.</text>
</comment>
<dbReference type="PIRSF" id="PIRSF005096">
    <property type="entry name" value="GALM"/>
    <property type="match status" value="1"/>
</dbReference>
<evidence type="ECO:0000256" key="7">
    <source>
        <dbReference type="PIRSR" id="PIRSR005096-2"/>
    </source>
</evidence>
<dbReference type="InterPro" id="IPR008183">
    <property type="entry name" value="Aldose_1/G6P_1-epimerase"/>
</dbReference>
<dbReference type="GO" id="GO:0030246">
    <property type="term" value="F:carbohydrate binding"/>
    <property type="evidence" value="ECO:0007669"/>
    <property type="project" value="InterPro"/>
</dbReference>
<dbReference type="SUPFAM" id="SSF74650">
    <property type="entry name" value="Galactose mutarotase-like"/>
    <property type="match status" value="1"/>
</dbReference>
<reference evidence="9 10" key="1">
    <citation type="submission" date="2018-02" db="EMBL/GenBank/DDBJ databases">
        <authorList>
            <person name="Rodrigo-Torres L."/>
            <person name="Arahal R. D."/>
            <person name="Lucena T."/>
        </authorList>
    </citation>
    <scope>NUCLEOTIDE SEQUENCE [LARGE SCALE GENOMIC DNA]</scope>
    <source>
        <strain evidence="9 10">CECT 9267</strain>
    </source>
</reference>
<protein>
    <recommendedName>
        <fullName evidence="5">Maltose epimerase</fullName>
        <ecNumber evidence="5">5.1.3.21</ecNumber>
    </recommendedName>
</protein>
<gene>
    <name evidence="9" type="ORF">LAS9267_00153</name>
</gene>
<dbReference type="Proteomes" id="UP000239650">
    <property type="component" value="Unassembled WGS sequence"/>
</dbReference>
<dbReference type="AlphaFoldDB" id="A0AAE8J571"/>
<dbReference type="RefSeq" id="WP_105299972.1">
    <property type="nucleotide sequence ID" value="NZ_CAKMCP010000001.1"/>
</dbReference>
<dbReference type="EC" id="5.1.3.21" evidence="5"/>
<evidence type="ECO:0000256" key="5">
    <source>
        <dbReference type="PIRNR" id="PIRNR005096"/>
    </source>
</evidence>
<dbReference type="InterPro" id="IPR014718">
    <property type="entry name" value="GH-type_carb-bd"/>
</dbReference>
<evidence type="ECO:0000256" key="4">
    <source>
        <dbReference type="ARBA" id="ARBA00023277"/>
    </source>
</evidence>
<dbReference type="InterPro" id="IPR011013">
    <property type="entry name" value="Gal_mutarotase_sf_dom"/>
</dbReference>
<dbReference type="Gene3D" id="2.70.98.10">
    <property type="match status" value="1"/>
</dbReference>
<organism evidence="9 10">
    <name type="scientific">Latilactobacillus sakei</name>
    <name type="common">Lactobacillus sakei</name>
    <dbReference type="NCBI Taxonomy" id="1599"/>
    <lineage>
        <taxon>Bacteria</taxon>
        <taxon>Bacillati</taxon>
        <taxon>Bacillota</taxon>
        <taxon>Bacilli</taxon>
        <taxon>Lactobacillales</taxon>
        <taxon>Lactobacillaceae</taxon>
        <taxon>Latilactobacillus</taxon>
    </lineage>
</organism>
<accession>A0AAE8J571</accession>
<dbReference type="EMBL" id="OKRC01000001">
    <property type="protein sequence ID" value="SPE18605.1"/>
    <property type="molecule type" value="Genomic_DNA"/>
</dbReference>
<feature type="active site" description="Proton acceptor" evidence="6">
    <location>
        <position position="313"/>
    </location>
</feature>
<dbReference type="GO" id="GO:0033499">
    <property type="term" value="P:galactose catabolic process via UDP-galactose, Leloir pathway"/>
    <property type="evidence" value="ECO:0007669"/>
    <property type="project" value="TreeGrafter"/>
</dbReference>
<comment type="catalytic activity">
    <reaction evidence="5">
        <text>alpha-maltose = beta-maltose</text>
        <dbReference type="Rhea" id="RHEA:21228"/>
        <dbReference type="ChEBI" id="CHEBI:18147"/>
        <dbReference type="ChEBI" id="CHEBI:18167"/>
        <dbReference type="EC" id="5.1.3.21"/>
    </reaction>
</comment>
<keyword evidence="3 5" id="KW-0413">Isomerase</keyword>
<feature type="active site" description="Proton donor" evidence="6">
    <location>
        <position position="179"/>
    </location>
</feature>
<dbReference type="InterPro" id="IPR015443">
    <property type="entry name" value="Aldose_1-epimerase"/>
</dbReference>
<evidence type="ECO:0000313" key="10">
    <source>
        <dbReference type="Proteomes" id="UP000239650"/>
    </source>
</evidence>
<keyword evidence="4 5" id="KW-0119">Carbohydrate metabolism</keyword>
<dbReference type="GO" id="GO:0006006">
    <property type="term" value="P:glucose metabolic process"/>
    <property type="evidence" value="ECO:0007669"/>
    <property type="project" value="TreeGrafter"/>
</dbReference>
<evidence type="ECO:0000256" key="3">
    <source>
        <dbReference type="ARBA" id="ARBA00023235"/>
    </source>
</evidence>
<dbReference type="InterPro" id="IPR047215">
    <property type="entry name" value="Galactose_mutarotase-like"/>
</dbReference>
<comment type="function">
    <text evidence="5">Catalyzes the interconversion of alpha and beta anomers of maltose.</text>
</comment>
<evidence type="ECO:0000256" key="1">
    <source>
        <dbReference type="ARBA" id="ARBA00005028"/>
    </source>
</evidence>
<dbReference type="PANTHER" id="PTHR10091:SF0">
    <property type="entry name" value="GALACTOSE MUTAROTASE"/>
    <property type="match status" value="1"/>
</dbReference>
<feature type="binding site" evidence="7">
    <location>
        <position position="251"/>
    </location>
    <ligand>
        <name>beta-D-galactose</name>
        <dbReference type="ChEBI" id="CHEBI:27667"/>
    </ligand>
</feature>